<dbReference type="InterPro" id="IPR013783">
    <property type="entry name" value="Ig-like_fold"/>
</dbReference>
<protein>
    <recommendedName>
        <fullName evidence="1">Secretion system C-terminal sorting domain-containing protein</fullName>
    </recommendedName>
</protein>
<dbReference type="EMBL" id="CP012643">
    <property type="protein sequence ID" value="ALJ01042.1"/>
    <property type="molecule type" value="Genomic_DNA"/>
</dbReference>
<dbReference type="CDD" id="cd00146">
    <property type="entry name" value="PKD"/>
    <property type="match status" value="2"/>
</dbReference>
<organism evidence="2 3">
    <name type="scientific">Rufibacter tibetensis</name>
    <dbReference type="NCBI Taxonomy" id="512763"/>
    <lineage>
        <taxon>Bacteria</taxon>
        <taxon>Pseudomonadati</taxon>
        <taxon>Bacteroidota</taxon>
        <taxon>Cytophagia</taxon>
        <taxon>Cytophagales</taxon>
        <taxon>Hymenobacteraceae</taxon>
        <taxon>Rufibacter</taxon>
    </lineage>
</organism>
<dbReference type="Proteomes" id="UP000061382">
    <property type="component" value="Chromosome"/>
</dbReference>
<dbReference type="Gene3D" id="2.60.40.10">
    <property type="entry name" value="Immunoglobulins"/>
    <property type="match status" value="2"/>
</dbReference>
<dbReference type="InterPro" id="IPR026444">
    <property type="entry name" value="Secre_tail"/>
</dbReference>
<sequence length="977" mass="104363">MKKKFLKLIIIILFFVPVKIVFAQDSVYIGKIEELSLTYKNKAKGAANKAKAVENQVSHPLPKNQKINLKLKSSKREGTSDLFFGEVNNIKHSTFYLKIDGREASGSIIMREQKKYYRYTTTSNGSVYLIEEDIDKVLCVGLLEEPKATTTFPSQTINVSTTVPSLQSLPGAQAVLYLDFDGQTVSNTFWNYYFNGGNPIIAAPANLTQTEMVQVWKMMSEDHRPFALNVTTSEAVFNSAPVNRRMRVIFTPTTYFYPGAGGVAYIGSFTWGGTSYGETPCWVFNPTSKYAGEAGSHEAGHTFRLGHDGRTSPAETYFYGQNNWAPIMGVGYSRQVVQWSQGEYPYANNRENDLSIITTMNGFSYRQDDHGNDNVTATGLVECAGNIMPLSNKGVITTRNDVDAFSFTTIGGRVSLTVNPDPDYPNLDIFLTLRDVANTIVATADPSTLSASLDLTLEPGTYYLTVDGTKGALGADSDYASLGEYTVSGTMPTTITAMANGTLTCSVLSVELTGSSSIKGVGTSYAWTGPEGAIITDGNTLTPSVNLPGEYTLSVTSADGCTLTAKATVVQDISKPVVTATATGVLNCQVLKVELTGSSSVSGEGVFYTWVGPPGASITNGNTLTPSVDMAGDYTLSVTGVNGCTSTATVNVVKEPCSNLNCTLSQGFYGNSGGKYCDGRTSVQLISDLLSKYGQGGMVIGKIGSNSLTIKASDAACIISKLPAGGPAKALVGNSSFNANTCLTQMSIPVNKQGRFTNTLLGQTITLGLNLKMDNTSLGSMVIRDMYMVTVKATECGKAESSPVIGTEEVFTFPLSAVGKTVNQLYAMANEALGGGATAMSLGDLTKALGNINDGFDECRFLDSFSATPPMFLLSGESYNSSASTTMKVEQAQSQIHAYPNPFNERATIIFSLAEAGDYSLTLHDVKGNIVKSISTGYAKKGTQYSFSIENDLPAGIYMARLSGSNVNKLIRISLQK</sequence>
<dbReference type="OrthoDB" id="954626at2"/>
<evidence type="ECO:0000259" key="1">
    <source>
        <dbReference type="Pfam" id="PF18962"/>
    </source>
</evidence>
<dbReference type="Gene3D" id="2.60.120.380">
    <property type="match status" value="1"/>
</dbReference>
<proteinExistence type="predicted"/>
<dbReference type="RefSeq" id="WP_062545678.1">
    <property type="nucleotide sequence ID" value="NZ_CP012643.1"/>
</dbReference>
<dbReference type="NCBIfam" id="TIGR04183">
    <property type="entry name" value="Por_Secre_tail"/>
    <property type="match status" value="1"/>
</dbReference>
<dbReference type="PATRIC" id="fig|512763.3.peg.4649"/>
<dbReference type="Pfam" id="PF18962">
    <property type="entry name" value="Por_Secre_tail"/>
    <property type="match status" value="1"/>
</dbReference>
<evidence type="ECO:0000313" key="2">
    <source>
        <dbReference type="EMBL" id="ALJ01042.1"/>
    </source>
</evidence>
<dbReference type="AlphaFoldDB" id="A0A0P0C6X9"/>
<dbReference type="InterPro" id="IPR035986">
    <property type="entry name" value="PKD_dom_sf"/>
</dbReference>
<name>A0A0P0C6X9_9BACT</name>
<reference evidence="2 3" key="1">
    <citation type="submission" date="2015-08" db="EMBL/GenBank/DDBJ databases">
        <title>Complete genome sequence of Rufibacter tibetensis strain 1351t, a radiation-resistant bacterium from tibet plateau.</title>
        <authorList>
            <person name="Dai J."/>
        </authorList>
    </citation>
    <scope>NUCLEOTIDE SEQUENCE [LARGE SCALE GENOMIC DNA]</scope>
    <source>
        <strain evidence="2 3">1351</strain>
    </source>
</reference>
<feature type="domain" description="Secretion system C-terminal sorting" evidence="1">
    <location>
        <begin position="899"/>
        <end position="969"/>
    </location>
</feature>
<keyword evidence="3" id="KW-1185">Reference proteome</keyword>
<gene>
    <name evidence="2" type="ORF">DC20_21165</name>
</gene>
<accession>A0A0P0C6X9</accession>
<dbReference type="SUPFAM" id="SSF49299">
    <property type="entry name" value="PKD domain"/>
    <property type="match status" value="1"/>
</dbReference>
<dbReference type="SUPFAM" id="SSF89260">
    <property type="entry name" value="Collagen-binding domain"/>
    <property type="match status" value="1"/>
</dbReference>
<evidence type="ECO:0000313" key="3">
    <source>
        <dbReference type="Proteomes" id="UP000061382"/>
    </source>
</evidence>
<dbReference type="KEGG" id="rti:DC20_21165"/>